<dbReference type="EMBL" id="OY731404">
    <property type="protein sequence ID" value="CAJ1969417.1"/>
    <property type="molecule type" value="Genomic_DNA"/>
</dbReference>
<name>A0AA86SPW2_9FABA</name>
<evidence type="ECO:0000313" key="2">
    <source>
        <dbReference type="Proteomes" id="UP001189624"/>
    </source>
</evidence>
<gene>
    <name evidence="1" type="ORF">AYBTSS11_LOCUS22249</name>
</gene>
<dbReference type="Gramene" id="rna-AYBTSS11_LOCUS22249">
    <property type="protein sequence ID" value="CAJ1969417.1"/>
    <property type="gene ID" value="gene-AYBTSS11_LOCUS22249"/>
</dbReference>
<reference evidence="1" key="1">
    <citation type="submission" date="2023-10" db="EMBL/GenBank/DDBJ databases">
        <authorList>
            <person name="Domelevo Entfellner J.-B."/>
        </authorList>
    </citation>
    <scope>NUCLEOTIDE SEQUENCE</scope>
</reference>
<evidence type="ECO:0000313" key="1">
    <source>
        <dbReference type="EMBL" id="CAJ1969417.1"/>
    </source>
</evidence>
<dbReference type="AlphaFoldDB" id="A0AA86SPW2"/>
<proteinExistence type="predicted"/>
<keyword evidence="2" id="KW-1185">Reference proteome</keyword>
<protein>
    <submittedName>
        <fullName evidence="1">Uncharacterized protein</fullName>
    </submittedName>
</protein>
<dbReference type="Proteomes" id="UP001189624">
    <property type="component" value="Chromosome 7"/>
</dbReference>
<accession>A0AA86SPW2</accession>
<sequence length="79" mass="8587">MVVPEGRKRNDGPGDGVDLILMMEIMSGRNPTATCHLPPANMVVWWPMNILPYALVYLMPDGTSSNAPSFASSISIQII</sequence>
<organism evidence="1 2">
    <name type="scientific">Sphenostylis stenocarpa</name>
    <dbReference type="NCBI Taxonomy" id="92480"/>
    <lineage>
        <taxon>Eukaryota</taxon>
        <taxon>Viridiplantae</taxon>
        <taxon>Streptophyta</taxon>
        <taxon>Embryophyta</taxon>
        <taxon>Tracheophyta</taxon>
        <taxon>Spermatophyta</taxon>
        <taxon>Magnoliopsida</taxon>
        <taxon>eudicotyledons</taxon>
        <taxon>Gunneridae</taxon>
        <taxon>Pentapetalae</taxon>
        <taxon>rosids</taxon>
        <taxon>fabids</taxon>
        <taxon>Fabales</taxon>
        <taxon>Fabaceae</taxon>
        <taxon>Papilionoideae</taxon>
        <taxon>50 kb inversion clade</taxon>
        <taxon>NPAAA clade</taxon>
        <taxon>indigoferoid/millettioid clade</taxon>
        <taxon>Phaseoleae</taxon>
        <taxon>Sphenostylis</taxon>
    </lineage>
</organism>